<dbReference type="STRING" id="309807.SRU_0637"/>
<dbReference type="eggNOG" id="COG2442">
    <property type="taxonomic scope" value="Bacteria"/>
</dbReference>
<dbReference type="InterPro" id="IPR036388">
    <property type="entry name" value="WH-like_DNA-bd_sf"/>
</dbReference>
<dbReference type="InterPro" id="IPR007367">
    <property type="entry name" value="DUF433"/>
</dbReference>
<dbReference type="EMBL" id="CP000159">
    <property type="protein sequence ID" value="ABC45100.1"/>
    <property type="molecule type" value="Genomic_DNA"/>
</dbReference>
<dbReference type="KEGG" id="sru:SRU_0637"/>
<gene>
    <name evidence="1" type="ordered locus">SRU_0637</name>
</gene>
<dbReference type="SUPFAM" id="SSF46689">
    <property type="entry name" value="Homeodomain-like"/>
    <property type="match status" value="1"/>
</dbReference>
<keyword evidence="2" id="KW-1185">Reference proteome</keyword>
<evidence type="ECO:0000313" key="2">
    <source>
        <dbReference type="Proteomes" id="UP000008674"/>
    </source>
</evidence>
<dbReference type="HOGENOM" id="CLU_126005_0_0_10"/>
<dbReference type="AlphaFoldDB" id="Q2S4V6"/>
<accession>Q2S4V6</accession>
<dbReference type="OrthoDB" id="1494556at2"/>
<protein>
    <recommendedName>
        <fullName evidence="3">DUF433 domain-containing protein</fullName>
    </recommendedName>
</protein>
<dbReference type="Pfam" id="PF04255">
    <property type="entry name" value="DUF433"/>
    <property type="match status" value="1"/>
</dbReference>
<reference evidence="1 2" key="1">
    <citation type="journal article" date="2005" name="Proc. Natl. Acad. Sci. U.S.A.">
        <title>The genome of Salinibacter ruber: convergence and gene exchange among hyperhalophilic bacteria and archaea.</title>
        <authorList>
            <person name="Mongodin E.F."/>
            <person name="Nelson K.E."/>
            <person name="Daugherty S."/>
            <person name="Deboy R.T."/>
            <person name="Wister J."/>
            <person name="Khouri H."/>
            <person name="Weidman J."/>
            <person name="Walsh D.A."/>
            <person name="Papke R.T."/>
            <person name="Sanchez Perez G."/>
            <person name="Sharma A.K."/>
            <person name="Nesbo C.L."/>
            <person name="MacLeod D."/>
            <person name="Bapteste E."/>
            <person name="Doolittle W.F."/>
            <person name="Charlebois R.L."/>
            <person name="Legault B."/>
            <person name="Rodriguez-Valera F."/>
        </authorList>
    </citation>
    <scope>NUCLEOTIDE SEQUENCE [LARGE SCALE GENOMIC DNA]</scope>
    <source>
        <strain evidence="2">DSM 13855 / CECT 5946 / M31</strain>
    </source>
</reference>
<evidence type="ECO:0000313" key="1">
    <source>
        <dbReference type="EMBL" id="ABC45100.1"/>
    </source>
</evidence>
<dbReference type="PANTHER" id="PTHR34849:SF1">
    <property type="entry name" value="SLR0770 PROTEIN"/>
    <property type="match status" value="1"/>
</dbReference>
<name>Q2S4V6_SALRD</name>
<organism evidence="1 2">
    <name type="scientific">Salinibacter ruber (strain DSM 13855 / M31)</name>
    <dbReference type="NCBI Taxonomy" id="309807"/>
    <lineage>
        <taxon>Bacteria</taxon>
        <taxon>Pseudomonadati</taxon>
        <taxon>Rhodothermota</taxon>
        <taxon>Rhodothermia</taxon>
        <taxon>Rhodothermales</taxon>
        <taxon>Salinibacteraceae</taxon>
        <taxon>Salinibacter</taxon>
    </lineage>
</organism>
<proteinExistence type="predicted"/>
<dbReference type="Gene3D" id="1.10.10.10">
    <property type="entry name" value="Winged helix-like DNA-binding domain superfamily/Winged helix DNA-binding domain"/>
    <property type="match status" value="1"/>
</dbReference>
<sequence>MRRRRSTRAPKFVDCRKPIVRIGRCWKFEVCVGVCVLRVVRRAVFFRAREKCEKRASMGNRGNCLPDACVPLLRDTLPFLIYSTTMSLDQRIEQTDGICGGKPRIAGHRITVQDVVVWHERQGWSVDQIVSEYDLSLADVYAALAYYFSHREEIDRSLEESRAFIKRMKKEQSSEQTEPLGEDG</sequence>
<dbReference type="Proteomes" id="UP000008674">
    <property type="component" value="Chromosome"/>
</dbReference>
<dbReference type="PANTHER" id="PTHR34849">
    <property type="entry name" value="SSL5025 PROTEIN"/>
    <property type="match status" value="1"/>
</dbReference>
<dbReference type="EnsemblBacteria" id="ABC45100">
    <property type="protein sequence ID" value="ABC45100"/>
    <property type="gene ID" value="SRU_0637"/>
</dbReference>
<dbReference type="InterPro" id="IPR009057">
    <property type="entry name" value="Homeodomain-like_sf"/>
</dbReference>
<evidence type="ECO:0008006" key="3">
    <source>
        <dbReference type="Google" id="ProtNLM"/>
    </source>
</evidence>